<dbReference type="EMBL" id="JAVHNQ010000003">
    <property type="protein sequence ID" value="KAK6352940.1"/>
    <property type="molecule type" value="Genomic_DNA"/>
</dbReference>
<gene>
    <name evidence="4" type="ORF">TWF696_004935</name>
</gene>
<keyword evidence="2" id="KW-0812">Transmembrane</keyword>
<organism evidence="4 5">
    <name type="scientific">Orbilia brochopaga</name>
    <dbReference type="NCBI Taxonomy" id="3140254"/>
    <lineage>
        <taxon>Eukaryota</taxon>
        <taxon>Fungi</taxon>
        <taxon>Dikarya</taxon>
        <taxon>Ascomycota</taxon>
        <taxon>Pezizomycotina</taxon>
        <taxon>Orbiliomycetes</taxon>
        <taxon>Orbiliales</taxon>
        <taxon>Orbiliaceae</taxon>
        <taxon>Orbilia</taxon>
    </lineage>
</organism>
<feature type="compositionally biased region" description="Polar residues" evidence="1">
    <location>
        <begin position="67"/>
        <end position="80"/>
    </location>
</feature>
<feature type="compositionally biased region" description="Acidic residues" evidence="1">
    <location>
        <begin position="56"/>
        <end position="66"/>
    </location>
</feature>
<proteinExistence type="predicted"/>
<dbReference type="Proteomes" id="UP001375240">
    <property type="component" value="Unassembled WGS sequence"/>
</dbReference>
<feature type="transmembrane region" description="Helical" evidence="2">
    <location>
        <begin position="83"/>
        <end position="102"/>
    </location>
</feature>
<feature type="chain" id="PRO_5043743227" evidence="3">
    <location>
        <begin position="22"/>
        <end position="103"/>
    </location>
</feature>
<feature type="region of interest" description="Disordered" evidence="1">
    <location>
        <begin position="41"/>
        <end position="80"/>
    </location>
</feature>
<feature type="signal peptide" evidence="3">
    <location>
        <begin position="1"/>
        <end position="21"/>
    </location>
</feature>
<accession>A0AAV9V299</accession>
<evidence type="ECO:0000313" key="4">
    <source>
        <dbReference type="EMBL" id="KAK6352940.1"/>
    </source>
</evidence>
<evidence type="ECO:0000256" key="1">
    <source>
        <dbReference type="SAM" id="MobiDB-lite"/>
    </source>
</evidence>
<keyword evidence="5" id="KW-1185">Reference proteome</keyword>
<keyword evidence="2" id="KW-0472">Membrane</keyword>
<keyword evidence="3" id="KW-0732">Signal</keyword>
<comment type="caution">
    <text evidence="4">The sequence shown here is derived from an EMBL/GenBank/DDBJ whole genome shotgun (WGS) entry which is preliminary data.</text>
</comment>
<sequence>MQFKPATILAITNLLLTLSAAANPVAANDLATADLQKRDTHILQARVPRRRGGSSGDDDEEDEEDNMGNSTSTANTNSAPMSLGFNAALAAGAGVITVAALML</sequence>
<protein>
    <submittedName>
        <fullName evidence="4">Uncharacterized protein</fullName>
    </submittedName>
</protein>
<dbReference type="AlphaFoldDB" id="A0AAV9V299"/>
<name>A0AAV9V299_9PEZI</name>
<evidence type="ECO:0000256" key="2">
    <source>
        <dbReference type="SAM" id="Phobius"/>
    </source>
</evidence>
<evidence type="ECO:0000313" key="5">
    <source>
        <dbReference type="Proteomes" id="UP001375240"/>
    </source>
</evidence>
<evidence type="ECO:0000256" key="3">
    <source>
        <dbReference type="SAM" id="SignalP"/>
    </source>
</evidence>
<reference evidence="4 5" key="1">
    <citation type="submission" date="2019-10" db="EMBL/GenBank/DDBJ databases">
        <authorList>
            <person name="Palmer J.M."/>
        </authorList>
    </citation>
    <scope>NUCLEOTIDE SEQUENCE [LARGE SCALE GENOMIC DNA]</scope>
    <source>
        <strain evidence="4 5">TWF696</strain>
    </source>
</reference>
<keyword evidence="2" id="KW-1133">Transmembrane helix</keyword>